<protein>
    <submittedName>
        <fullName evidence="2">Uncharacterized protein</fullName>
    </submittedName>
</protein>
<proteinExistence type="predicted"/>
<gene>
    <name evidence="2" type="ORF">SCF082_LOCUS25626</name>
</gene>
<dbReference type="Proteomes" id="UP001642464">
    <property type="component" value="Unassembled WGS sequence"/>
</dbReference>
<feature type="chain" id="PRO_5047396754" evidence="1">
    <location>
        <begin position="20"/>
        <end position="213"/>
    </location>
</feature>
<name>A0ABP0M2P7_9DINO</name>
<feature type="signal peptide" evidence="1">
    <location>
        <begin position="1"/>
        <end position="19"/>
    </location>
</feature>
<dbReference type="EMBL" id="CAXAMM010019291">
    <property type="protein sequence ID" value="CAK9045348.1"/>
    <property type="molecule type" value="Genomic_DNA"/>
</dbReference>
<evidence type="ECO:0000256" key="1">
    <source>
        <dbReference type="SAM" id="SignalP"/>
    </source>
</evidence>
<keyword evidence="3" id="KW-1185">Reference proteome</keyword>
<comment type="caution">
    <text evidence="2">The sequence shown here is derived from an EMBL/GenBank/DDBJ whole genome shotgun (WGS) entry which is preliminary data.</text>
</comment>
<evidence type="ECO:0000313" key="3">
    <source>
        <dbReference type="Proteomes" id="UP001642464"/>
    </source>
</evidence>
<evidence type="ECO:0000313" key="2">
    <source>
        <dbReference type="EMBL" id="CAK9045348.1"/>
    </source>
</evidence>
<reference evidence="2 3" key="1">
    <citation type="submission" date="2024-02" db="EMBL/GenBank/DDBJ databases">
        <authorList>
            <person name="Chen Y."/>
            <person name="Shah S."/>
            <person name="Dougan E. K."/>
            <person name="Thang M."/>
            <person name="Chan C."/>
        </authorList>
    </citation>
    <scope>NUCLEOTIDE SEQUENCE [LARGE SCALE GENOMIC DNA]</scope>
</reference>
<keyword evidence="1" id="KW-0732">Signal</keyword>
<accession>A0ABP0M2P7</accession>
<sequence>MVLCSLRAIGFAAFLLSEAAEESAVRWVVGARDADCSTVCATIDFECEEGAWPNTPQEWASVASSAEGLLCLASAPGGWQHNPSICTDDGPAPGVCFWQGGGAAARCSGGMGQFPSTVARRICPCRERKEQEESASAFMSNFNIAAITATTKVGHREPLKIPVELHAWQMPNVEQASHQFPTSRARASTQLRAGLACGSSSGLAWRFFMQLQR</sequence>
<organism evidence="2 3">
    <name type="scientific">Durusdinium trenchii</name>
    <dbReference type="NCBI Taxonomy" id="1381693"/>
    <lineage>
        <taxon>Eukaryota</taxon>
        <taxon>Sar</taxon>
        <taxon>Alveolata</taxon>
        <taxon>Dinophyceae</taxon>
        <taxon>Suessiales</taxon>
        <taxon>Symbiodiniaceae</taxon>
        <taxon>Durusdinium</taxon>
    </lineage>
</organism>